<protein>
    <recommendedName>
        <fullName evidence="5">Gram-positive cocci surface proteins LPxTG domain-containing protein</fullName>
    </recommendedName>
</protein>
<dbReference type="OrthoDB" id="5084150at2"/>
<evidence type="ECO:0000256" key="2">
    <source>
        <dbReference type="SAM" id="SignalP"/>
    </source>
</evidence>
<evidence type="ECO:0000313" key="3">
    <source>
        <dbReference type="EMBL" id="SEB50927.1"/>
    </source>
</evidence>
<dbReference type="Proteomes" id="UP000183750">
    <property type="component" value="Unassembled WGS sequence"/>
</dbReference>
<accession>A0A1H4JXP5</accession>
<organism evidence="3 4">
    <name type="scientific">Microbacterium hydrocarbonoxydans</name>
    <dbReference type="NCBI Taxonomy" id="273678"/>
    <lineage>
        <taxon>Bacteria</taxon>
        <taxon>Bacillati</taxon>
        <taxon>Actinomycetota</taxon>
        <taxon>Actinomycetes</taxon>
        <taxon>Micrococcales</taxon>
        <taxon>Microbacteriaceae</taxon>
        <taxon>Microbacterium</taxon>
    </lineage>
</organism>
<sequence>MSPRRIVTAVGAAAALGVLAAAPAWAAPSTQVVQGEVLRLVSSADWDAASSLLPGQPVRWDVTVSAEAPDPGTVAVGISATGDAALLVDVALCAQPWSESGCAGGATLLKTDWALPLDGVENALLDMSDEDVAHLRFTVTLGDGGGSTRVRVHASGAGESAVIGPEGGLATTGGTGVPVGVLATGLGLVAVGTALSASRRRRRLRSDRRVRP</sequence>
<feature type="signal peptide" evidence="2">
    <location>
        <begin position="1"/>
        <end position="26"/>
    </location>
</feature>
<feature type="transmembrane region" description="Helical" evidence="1">
    <location>
        <begin position="179"/>
        <end position="198"/>
    </location>
</feature>
<dbReference type="AlphaFoldDB" id="A0A1H4JXP5"/>
<dbReference type="EMBL" id="FNSQ01000005">
    <property type="protein sequence ID" value="SEB50927.1"/>
    <property type="molecule type" value="Genomic_DNA"/>
</dbReference>
<evidence type="ECO:0000256" key="1">
    <source>
        <dbReference type="SAM" id="Phobius"/>
    </source>
</evidence>
<keyword evidence="1" id="KW-0472">Membrane</keyword>
<keyword evidence="1" id="KW-1133">Transmembrane helix</keyword>
<evidence type="ECO:0000313" key="4">
    <source>
        <dbReference type="Proteomes" id="UP000183750"/>
    </source>
</evidence>
<evidence type="ECO:0008006" key="5">
    <source>
        <dbReference type="Google" id="ProtNLM"/>
    </source>
</evidence>
<proteinExistence type="predicted"/>
<keyword evidence="1" id="KW-0812">Transmembrane</keyword>
<keyword evidence="2" id="KW-0732">Signal</keyword>
<feature type="chain" id="PRO_5010238289" description="Gram-positive cocci surface proteins LPxTG domain-containing protein" evidence="2">
    <location>
        <begin position="27"/>
        <end position="212"/>
    </location>
</feature>
<dbReference type="RefSeq" id="WP_139305241.1">
    <property type="nucleotide sequence ID" value="NZ_FNSQ01000005.1"/>
</dbReference>
<name>A0A1H4JXP5_9MICO</name>
<gene>
    <name evidence="3" type="ORF">SAMN04489807_1097</name>
</gene>
<reference evidence="4" key="1">
    <citation type="submission" date="2016-10" db="EMBL/GenBank/DDBJ databases">
        <authorList>
            <person name="Varghese N."/>
            <person name="Submissions S."/>
        </authorList>
    </citation>
    <scope>NUCLEOTIDE SEQUENCE [LARGE SCALE GENOMIC DNA]</scope>
    <source>
        <strain evidence="4">DSM 16089</strain>
    </source>
</reference>
<keyword evidence="4" id="KW-1185">Reference proteome</keyword>